<comment type="similarity">
    <text evidence="2">Belongs to the SsuE family. Isf subfamily.</text>
</comment>
<dbReference type="AlphaFoldDB" id="A0A1H7RGN3"/>
<dbReference type="InterPro" id="IPR005025">
    <property type="entry name" value="FMN_Rdtase-like_dom"/>
</dbReference>
<dbReference type="InterPro" id="IPR029039">
    <property type="entry name" value="Flavoprotein-like_sf"/>
</dbReference>
<comment type="cofactor">
    <cofactor evidence="1">
        <name>[4Fe-4S] cluster</name>
        <dbReference type="ChEBI" id="CHEBI:49883"/>
    </cofactor>
</comment>
<accession>A0A1H7RGN3</accession>
<dbReference type="RefSeq" id="WP_074794799.1">
    <property type="nucleotide sequence ID" value="NZ_FOAD01000006.1"/>
</dbReference>
<dbReference type="InterPro" id="IPR050712">
    <property type="entry name" value="NAD(P)H-dep_reductase"/>
</dbReference>
<dbReference type="Gene3D" id="3.40.50.360">
    <property type="match status" value="1"/>
</dbReference>
<evidence type="ECO:0000256" key="2">
    <source>
        <dbReference type="ARBA" id="ARBA00038292"/>
    </source>
</evidence>
<dbReference type="PANTHER" id="PTHR30543:SF21">
    <property type="entry name" value="NAD(P)H-DEPENDENT FMN REDUCTASE LOT6"/>
    <property type="match status" value="1"/>
</dbReference>
<protein>
    <submittedName>
        <fullName evidence="4">NAD(P)H-dependent FMN reductase</fullName>
    </submittedName>
</protein>
<proteinExistence type="inferred from homology"/>
<dbReference type="GO" id="GO:0010181">
    <property type="term" value="F:FMN binding"/>
    <property type="evidence" value="ECO:0007669"/>
    <property type="project" value="TreeGrafter"/>
</dbReference>
<dbReference type="OrthoDB" id="9059at2157"/>
<evidence type="ECO:0000259" key="3">
    <source>
        <dbReference type="Pfam" id="PF03358"/>
    </source>
</evidence>
<dbReference type="Proteomes" id="UP000183894">
    <property type="component" value="Unassembled WGS sequence"/>
</dbReference>
<dbReference type="PANTHER" id="PTHR30543">
    <property type="entry name" value="CHROMATE REDUCTASE"/>
    <property type="match status" value="1"/>
</dbReference>
<organism evidence="4 5">
    <name type="scientific">Haloferax larsenii</name>
    <dbReference type="NCBI Taxonomy" id="302484"/>
    <lineage>
        <taxon>Archaea</taxon>
        <taxon>Methanobacteriati</taxon>
        <taxon>Methanobacteriota</taxon>
        <taxon>Stenosarchaea group</taxon>
        <taxon>Halobacteria</taxon>
        <taxon>Halobacteriales</taxon>
        <taxon>Haloferacaceae</taxon>
        <taxon>Haloferax</taxon>
    </lineage>
</organism>
<evidence type="ECO:0000313" key="4">
    <source>
        <dbReference type="EMBL" id="SEL59500.1"/>
    </source>
</evidence>
<dbReference type="Pfam" id="PF03358">
    <property type="entry name" value="FMN_red"/>
    <property type="match status" value="1"/>
</dbReference>
<dbReference type="GO" id="GO:0016491">
    <property type="term" value="F:oxidoreductase activity"/>
    <property type="evidence" value="ECO:0007669"/>
    <property type="project" value="InterPro"/>
</dbReference>
<evidence type="ECO:0000313" key="5">
    <source>
        <dbReference type="Proteomes" id="UP000183894"/>
    </source>
</evidence>
<gene>
    <name evidence="4" type="ORF">SAMN04488691_10631</name>
</gene>
<dbReference type="EMBL" id="FOAD01000006">
    <property type="protein sequence ID" value="SEL59500.1"/>
    <property type="molecule type" value="Genomic_DNA"/>
</dbReference>
<evidence type="ECO:0000256" key="1">
    <source>
        <dbReference type="ARBA" id="ARBA00001966"/>
    </source>
</evidence>
<feature type="domain" description="NADPH-dependent FMN reductase-like" evidence="3">
    <location>
        <begin position="5"/>
        <end position="143"/>
    </location>
</feature>
<dbReference type="GO" id="GO:0005829">
    <property type="term" value="C:cytosol"/>
    <property type="evidence" value="ECO:0007669"/>
    <property type="project" value="TreeGrafter"/>
</dbReference>
<sequence>MTQTHVVAIAGSLRDHSYTRFALQYALDGAESAGATTELVDLREFDLPPLNADLDEQGDSDELIRIVDEADAVLLGTPVYHGSFSGVLKNALDYCGFDEFSEKTVGVLAVAGGSFPVTALEHLRSVCRALNAWVLPHQAAVPSVSSAFEGDELLDENLVERVERLGRDAVNYANIEPEPATFESTENVGGDD</sequence>
<reference evidence="4 5" key="1">
    <citation type="submission" date="2016-10" db="EMBL/GenBank/DDBJ databases">
        <authorList>
            <person name="de Groot N.N."/>
        </authorList>
    </citation>
    <scope>NUCLEOTIDE SEQUENCE [LARGE SCALE GENOMIC DNA]</scope>
    <source>
        <strain evidence="4 5">CDM_5</strain>
    </source>
</reference>
<dbReference type="SUPFAM" id="SSF52218">
    <property type="entry name" value="Flavoproteins"/>
    <property type="match status" value="1"/>
</dbReference>
<name>A0A1H7RGN3_HALLR</name>